<name>A0A6J5LBM2_9CAUD</name>
<protein>
    <submittedName>
        <fullName evidence="1">Uncharacterized protein</fullName>
    </submittedName>
</protein>
<dbReference type="EMBL" id="LR796251">
    <property type="protein sequence ID" value="CAB4130862.1"/>
    <property type="molecule type" value="Genomic_DNA"/>
</dbReference>
<proteinExistence type="predicted"/>
<evidence type="ECO:0000313" key="1">
    <source>
        <dbReference type="EMBL" id="CAB4130862.1"/>
    </source>
</evidence>
<gene>
    <name evidence="1" type="ORF">UFOVP130_40</name>
</gene>
<reference evidence="1" key="1">
    <citation type="submission" date="2020-04" db="EMBL/GenBank/DDBJ databases">
        <authorList>
            <person name="Chiriac C."/>
            <person name="Salcher M."/>
            <person name="Ghai R."/>
            <person name="Kavagutti S V."/>
        </authorList>
    </citation>
    <scope>NUCLEOTIDE SEQUENCE</scope>
</reference>
<sequence length="242" mass="26082">MSDATFTTSSGGSPERLVIDIGARAVPTQGDALFAAERQKTRILERTLSGRDVDGRPFEPYSQNGPYYYYPNGRVGRTKIEASKNKAAVSRFLRKINRHSAEAEMFGADTGTGGRKTRDGQGIRFESYADFKASLGRGGVDLRGPRAPHMLQAIAVGVGIARVVSNTEPVIGINDNPAPANEVTIGIYGDEAGRATAHNTGNNPRWKGKHQRKFFGVSTADIAAMGKDIIGRCEARLRAMAK</sequence>
<organism evidence="1">
    <name type="scientific">uncultured Caudovirales phage</name>
    <dbReference type="NCBI Taxonomy" id="2100421"/>
    <lineage>
        <taxon>Viruses</taxon>
        <taxon>Duplodnaviria</taxon>
        <taxon>Heunggongvirae</taxon>
        <taxon>Uroviricota</taxon>
        <taxon>Caudoviricetes</taxon>
        <taxon>Peduoviridae</taxon>
        <taxon>Maltschvirus</taxon>
        <taxon>Maltschvirus maltsch</taxon>
    </lineage>
</organism>
<accession>A0A6J5LBM2</accession>